<keyword evidence="5" id="KW-0472">Membrane</keyword>
<sequence>MNRSKSVGRRDARPRDRRQNKVTVVVLGAERVGKSAMVSQFLWNKFISDYRPTVEEFNWIEYEIEEGRVLMVQIIDSSGSRDFLGMRNLYIGTADAFLVVYSVNDPLSLDEAMNTVNEITTRRGKATPVVLVANKMDLEQLCHVEKAWKFDSVLECCAMQQNEVKLCFHEVLSRIQPTLNIQGFGLRKRRQSMPSSRAYSGVKSEDIEKIKNSAKNKENCTIS</sequence>
<comment type="similarity">
    <text evidence="7">Belongs to the small GTPase superfamily. RasD family.</text>
</comment>
<evidence type="ECO:0000256" key="5">
    <source>
        <dbReference type="ARBA" id="ARBA00023136"/>
    </source>
</evidence>
<dbReference type="PANTHER" id="PTHR46149">
    <property type="entry name" value="MIP08469P"/>
    <property type="match status" value="1"/>
</dbReference>
<dbReference type="NCBIfam" id="TIGR00231">
    <property type="entry name" value="small_GTP"/>
    <property type="match status" value="1"/>
</dbReference>
<dbReference type="EMBL" id="CANHGI010000001">
    <property type="protein sequence ID" value="CAI5438218.1"/>
    <property type="molecule type" value="Genomic_DNA"/>
</dbReference>
<evidence type="ECO:0000256" key="3">
    <source>
        <dbReference type="ARBA" id="ARBA00022481"/>
    </source>
</evidence>
<dbReference type="SMART" id="SM00173">
    <property type="entry name" value="RAS"/>
    <property type="match status" value="1"/>
</dbReference>
<proteinExistence type="inferred from homology"/>
<comment type="caution">
    <text evidence="8">The sequence shown here is derived from an EMBL/GenBank/DDBJ whole genome shotgun (WGS) entry which is preliminary data.</text>
</comment>
<dbReference type="GO" id="GO:0005525">
    <property type="term" value="F:GTP binding"/>
    <property type="evidence" value="ECO:0007669"/>
    <property type="project" value="UniProtKB-KW"/>
</dbReference>
<dbReference type="Proteomes" id="UP001152747">
    <property type="component" value="Unassembled WGS sequence"/>
</dbReference>
<dbReference type="InterPro" id="IPR027417">
    <property type="entry name" value="P-loop_NTPase"/>
</dbReference>
<dbReference type="AlphaFoldDB" id="A0A9P1MW74"/>
<evidence type="ECO:0000313" key="8">
    <source>
        <dbReference type="EMBL" id="CAI5438218.1"/>
    </source>
</evidence>
<accession>A0A9P1MW74</accession>
<dbReference type="GO" id="GO:0005886">
    <property type="term" value="C:plasma membrane"/>
    <property type="evidence" value="ECO:0007669"/>
    <property type="project" value="UniProtKB-SubCell"/>
</dbReference>
<keyword evidence="2" id="KW-1003">Cell membrane</keyword>
<evidence type="ECO:0000313" key="9">
    <source>
        <dbReference type="Proteomes" id="UP001152747"/>
    </source>
</evidence>
<evidence type="ECO:0000256" key="2">
    <source>
        <dbReference type="ARBA" id="ARBA00022475"/>
    </source>
</evidence>
<reference evidence="8" key="1">
    <citation type="submission" date="2022-11" db="EMBL/GenBank/DDBJ databases">
        <authorList>
            <person name="Kikuchi T."/>
        </authorList>
    </citation>
    <scope>NUCLEOTIDE SEQUENCE</scope>
    <source>
        <strain evidence="8">PS1010</strain>
    </source>
</reference>
<dbReference type="GO" id="GO:0003924">
    <property type="term" value="F:GTPase activity"/>
    <property type="evidence" value="ECO:0007669"/>
    <property type="project" value="InterPro"/>
</dbReference>
<gene>
    <name evidence="8" type="ORF">CAMP_LOCUS855</name>
</gene>
<dbReference type="PROSITE" id="PS51419">
    <property type="entry name" value="RAB"/>
    <property type="match status" value="1"/>
</dbReference>
<dbReference type="InterPro" id="IPR001806">
    <property type="entry name" value="Small_GTPase"/>
</dbReference>
<evidence type="ECO:0000256" key="4">
    <source>
        <dbReference type="ARBA" id="ARBA00023134"/>
    </source>
</evidence>
<keyword evidence="4" id="KW-0342">GTP-binding</keyword>
<dbReference type="PRINTS" id="PR00449">
    <property type="entry name" value="RASTRNSFRMNG"/>
</dbReference>
<comment type="subcellular location">
    <subcellularLocation>
        <location evidence="1">Cell membrane</location>
        <topology evidence="1">Lipid-anchor</topology>
    </subcellularLocation>
</comment>
<protein>
    <submittedName>
        <fullName evidence="8">Uncharacterized protein</fullName>
    </submittedName>
</protein>
<keyword evidence="9" id="KW-1185">Reference proteome</keyword>
<name>A0A9P1MW74_9PELO</name>
<dbReference type="SMART" id="SM00174">
    <property type="entry name" value="RHO"/>
    <property type="match status" value="1"/>
</dbReference>
<keyword evidence="3" id="KW-0488">Methylation</keyword>
<dbReference type="PANTHER" id="PTHR46149:SF7">
    <property type="entry name" value="GTP-BINDING PROTEIN DI-RAS2"/>
    <property type="match status" value="1"/>
</dbReference>
<evidence type="ECO:0000256" key="1">
    <source>
        <dbReference type="ARBA" id="ARBA00004193"/>
    </source>
</evidence>
<organism evidence="8 9">
    <name type="scientific">Caenorhabditis angaria</name>
    <dbReference type="NCBI Taxonomy" id="860376"/>
    <lineage>
        <taxon>Eukaryota</taxon>
        <taxon>Metazoa</taxon>
        <taxon>Ecdysozoa</taxon>
        <taxon>Nematoda</taxon>
        <taxon>Chromadorea</taxon>
        <taxon>Rhabditida</taxon>
        <taxon>Rhabditina</taxon>
        <taxon>Rhabditomorpha</taxon>
        <taxon>Rhabditoidea</taxon>
        <taxon>Rhabditidae</taxon>
        <taxon>Peloderinae</taxon>
        <taxon>Caenorhabditis</taxon>
    </lineage>
</organism>
<dbReference type="Gene3D" id="3.40.50.300">
    <property type="entry name" value="P-loop containing nucleotide triphosphate hydrolases"/>
    <property type="match status" value="1"/>
</dbReference>
<dbReference type="PROSITE" id="PS51421">
    <property type="entry name" value="RAS"/>
    <property type="match status" value="1"/>
</dbReference>
<dbReference type="OrthoDB" id="265044at2759"/>
<evidence type="ECO:0000256" key="6">
    <source>
        <dbReference type="ARBA" id="ARBA00023288"/>
    </source>
</evidence>
<dbReference type="InterPro" id="IPR005225">
    <property type="entry name" value="Small_GTP-bd"/>
</dbReference>
<keyword evidence="6" id="KW-0449">Lipoprotein</keyword>
<keyword evidence="4" id="KW-0547">Nucleotide-binding</keyword>
<dbReference type="Pfam" id="PF00071">
    <property type="entry name" value="Ras"/>
    <property type="match status" value="1"/>
</dbReference>
<evidence type="ECO:0000256" key="7">
    <source>
        <dbReference type="ARBA" id="ARBA00038061"/>
    </source>
</evidence>
<dbReference type="SUPFAM" id="SSF52540">
    <property type="entry name" value="P-loop containing nucleoside triphosphate hydrolases"/>
    <property type="match status" value="1"/>
</dbReference>
<dbReference type="InterPro" id="IPR052236">
    <property type="entry name" value="Small_GTPase_RasD"/>
</dbReference>
<dbReference type="SMART" id="SM00175">
    <property type="entry name" value="RAB"/>
    <property type="match status" value="1"/>
</dbReference>